<dbReference type="EMBL" id="KZ288189">
    <property type="protein sequence ID" value="PBC34599.1"/>
    <property type="molecule type" value="Genomic_DNA"/>
</dbReference>
<reference evidence="1 2" key="1">
    <citation type="submission" date="2014-07" db="EMBL/GenBank/DDBJ databases">
        <title>Genomic and transcriptomic analysis on Apis cerana provide comprehensive insights into honey bee biology.</title>
        <authorList>
            <person name="Diao Q."/>
            <person name="Sun L."/>
            <person name="Zheng H."/>
            <person name="Zheng H."/>
            <person name="Xu S."/>
            <person name="Wang S."/>
            <person name="Zeng Z."/>
            <person name="Hu F."/>
            <person name="Su S."/>
            <person name="Wu J."/>
        </authorList>
    </citation>
    <scope>NUCLEOTIDE SEQUENCE [LARGE SCALE GENOMIC DNA]</scope>
    <source>
        <tissue evidence="1">Pupae without intestine</tissue>
    </source>
</reference>
<sequence length="370" mass="41382">MAIVGAVSEMSATRLSVWFAAVLFVATTLVDSQVTWTPIYVGTYKQIVKQEQESARSDEGRMLRPFWVAQRSLKLEWDRTEFLLNSMRRIRLSSIASIISGDISQGQKPRKLPFQCEYKTKPRSWKISLFIDVKIKNPETIKNAIKRYPLVIFTKGKHCFGIGDDPSLSNPIFRNINDSSETTKMKGNTVQRRLQNIPTNGSTSFGRASKLKSPFPIDLRSWTCFKSSQVDLWTQTTNGCACSFNSSSNECACCVPSGGCSCGAASPDRCAQCGLEQYCANMCNITLDSRQLFSKSDRGFGQIKSPSLEGPSRCTYRFVPDTGQRVELQIYRLISIGRHNGTALLALTTRDNSSQIQKIIKMENINRAKA</sequence>
<gene>
    <name evidence="1" type="ORF">APICC_02351</name>
</gene>
<dbReference type="OrthoDB" id="10063988at2759"/>
<evidence type="ECO:0000313" key="1">
    <source>
        <dbReference type="EMBL" id="PBC34599.1"/>
    </source>
</evidence>
<accession>A0A2A3ETY0</accession>
<evidence type="ECO:0008006" key="3">
    <source>
        <dbReference type="Google" id="ProtNLM"/>
    </source>
</evidence>
<keyword evidence="2" id="KW-1185">Reference proteome</keyword>
<evidence type="ECO:0000313" key="2">
    <source>
        <dbReference type="Proteomes" id="UP000242457"/>
    </source>
</evidence>
<dbReference type="Proteomes" id="UP000242457">
    <property type="component" value="Unassembled WGS sequence"/>
</dbReference>
<organism evidence="1 2">
    <name type="scientific">Apis cerana cerana</name>
    <name type="common">Oriental honeybee</name>
    <dbReference type="NCBI Taxonomy" id="94128"/>
    <lineage>
        <taxon>Eukaryota</taxon>
        <taxon>Metazoa</taxon>
        <taxon>Ecdysozoa</taxon>
        <taxon>Arthropoda</taxon>
        <taxon>Hexapoda</taxon>
        <taxon>Insecta</taxon>
        <taxon>Pterygota</taxon>
        <taxon>Neoptera</taxon>
        <taxon>Endopterygota</taxon>
        <taxon>Hymenoptera</taxon>
        <taxon>Apocrita</taxon>
        <taxon>Aculeata</taxon>
        <taxon>Apoidea</taxon>
        <taxon>Anthophila</taxon>
        <taxon>Apidae</taxon>
        <taxon>Apis</taxon>
    </lineage>
</organism>
<name>A0A2A3ETY0_APICC</name>
<protein>
    <recommendedName>
        <fullName evidence="3">CUB domain-containing protein</fullName>
    </recommendedName>
</protein>
<dbReference type="STRING" id="94128.A0A2A3ETY0"/>
<proteinExistence type="predicted"/>
<dbReference type="AlphaFoldDB" id="A0A2A3ETY0"/>